<dbReference type="GO" id="GO:0003700">
    <property type="term" value="F:DNA-binding transcription factor activity"/>
    <property type="evidence" value="ECO:0007669"/>
    <property type="project" value="InterPro"/>
</dbReference>
<evidence type="ECO:0000259" key="5">
    <source>
        <dbReference type="PROSITE" id="PS50931"/>
    </source>
</evidence>
<dbReference type="OrthoDB" id="9803735at2"/>
<name>A0A430KVQ4_9GAMM</name>
<accession>A0A430KVQ4</accession>
<proteinExistence type="inferred from homology"/>
<dbReference type="Pfam" id="PF03466">
    <property type="entry name" value="LysR_substrate"/>
    <property type="match status" value="1"/>
</dbReference>
<evidence type="ECO:0000256" key="1">
    <source>
        <dbReference type="ARBA" id="ARBA00009437"/>
    </source>
</evidence>
<feature type="domain" description="HTH lysR-type" evidence="5">
    <location>
        <begin position="1"/>
        <end position="58"/>
    </location>
</feature>
<dbReference type="EMBL" id="RQXW01000001">
    <property type="protein sequence ID" value="RTE67587.1"/>
    <property type="molecule type" value="Genomic_DNA"/>
</dbReference>
<comment type="caution">
    <text evidence="6">The sequence shown here is derived from an EMBL/GenBank/DDBJ whole genome shotgun (WGS) entry which is preliminary data.</text>
</comment>
<evidence type="ECO:0000256" key="3">
    <source>
        <dbReference type="ARBA" id="ARBA00023125"/>
    </source>
</evidence>
<dbReference type="FunFam" id="1.10.10.10:FF:000001">
    <property type="entry name" value="LysR family transcriptional regulator"/>
    <property type="match status" value="1"/>
</dbReference>
<dbReference type="PANTHER" id="PTHR30126:SF81">
    <property type="entry name" value="HTH-TYPE TRANSCRIPTIONAL REGULATOR ILVY"/>
    <property type="match status" value="1"/>
</dbReference>
<evidence type="ECO:0000313" key="7">
    <source>
        <dbReference type="Proteomes" id="UP000283087"/>
    </source>
</evidence>
<dbReference type="GO" id="GO:0000976">
    <property type="term" value="F:transcription cis-regulatory region binding"/>
    <property type="evidence" value="ECO:0007669"/>
    <property type="project" value="TreeGrafter"/>
</dbReference>
<dbReference type="Gene3D" id="3.40.190.290">
    <property type="match status" value="1"/>
</dbReference>
<dbReference type="PANTHER" id="PTHR30126">
    <property type="entry name" value="HTH-TYPE TRANSCRIPTIONAL REGULATOR"/>
    <property type="match status" value="1"/>
</dbReference>
<dbReference type="SUPFAM" id="SSF53850">
    <property type="entry name" value="Periplasmic binding protein-like II"/>
    <property type="match status" value="1"/>
</dbReference>
<dbReference type="PROSITE" id="PS50931">
    <property type="entry name" value="HTH_LYSR"/>
    <property type="match status" value="1"/>
</dbReference>
<dbReference type="InterPro" id="IPR000847">
    <property type="entry name" value="LysR_HTH_N"/>
</dbReference>
<dbReference type="InterPro" id="IPR036388">
    <property type="entry name" value="WH-like_DNA-bd_sf"/>
</dbReference>
<dbReference type="Gene3D" id="1.10.10.10">
    <property type="entry name" value="Winged helix-like DNA-binding domain superfamily/Winged helix DNA-binding domain"/>
    <property type="match status" value="1"/>
</dbReference>
<dbReference type="RefSeq" id="WP_126156798.1">
    <property type="nucleotide sequence ID" value="NZ_RQXW01000001.1"/>
</dbReference>
<keyword evidence="4" id="KW-0804">Transcription</keyword>
<keyword evidence="2" id="KW-0805">Transcription regulation</keyword>
<sequence>MDTNSLQAFVAVAETGSFSRAAEQLFLTQSAMSKRILILEQQLNNRLFDRIGRTVSLTEAGRELLPRANRILLELNDARRSLSNLSGDVSGTLSVAASHHISLHRLPPVLRQYISAFPEVKLDLRFDESEIAYDNVLKGSLEIALITLSPRPDPNIHFQTIWHDRLNYVVAPDHPLAALEQVTLEQLSCYPAILSGSATFTRQLAEQQFSQLALKPDIAMSTNYLDTIRMMVEIGLGWSLLPETMTATSLSVLRVDAPQVTRELGYITHKERTLSNAARHFIQLLEQAAKKGS</sequence>
<dbReference type="AlphaFoldDB" id="A0A430KVQ4"/>
<dbReference type="CDD" id="cd05466">
    <property type="entry name" value="PBP2_LTTR_substrate"/>
    <property type="match status" value="1"/>
</dbReference>
<reference evidence="6 7" key="1">
    <citation type="submission" date="2018-11" db="EMBL/GenBank/DDBJ databases">
        <title>The draft genome sequence of Amphritea opalescens ANRC-JH13T.</title>
        <authorList>
            <person name="Fang Z."/>
            <person name="Zhang Y."/>
            <person name="Han X."/>
        </authorList>
    </citation>
    <scope>NUCLEOTIDE SEQUENCE [LARGE SCALE GENOMIC DNA]</scope>
    <source>
        <strain evidence="6 7">ANRC-JH13</strain>
    </source>
</reference>
<gene>
    <name evidence="6" type="ORF">EH243_01160</name>
</gene>
<keyword evidence="3" id="KW-0238">DNA-binding</keyword>
<keyword evidence="7" id="KW-1185">Reference proteome</keyword>
<dbReference type="SUPFAM" id="SSF46785">
    <property type="entry name" value="Winged helix' DNA-binding domain"/>
    <property type="match status" value="1"/>
</dbReference>
<evidence type="ECO:0000256" key="4">
    <source>
        <dbReference type="ARBA" id="ARBA00023163"/>
    </source>
</evidence>
<comment type="similarity">
    <text evidence="1">Belongs to the LysR transcriptional regulatory family.</text>
</comment>
<dbReference type="Proteomes" id="UP000283087">
    <property type="component" value="Unassembled WGS sequence"/>
</dbReference>
<dbReference type="InterPro" id="IPR005119">
    <property type="entry name" value="LysR_subst-bd"/>
</dbReference>
<organism evidence="6 7">
    <name type="scientific">Amphritea opalescens</name>
    <dbReference type="NCBI Taxonomy" id="2490544"/>
    <lineage>
        <taxon>Bacteria</taxon>
        <taxon>Pseudomonadati</taxon>
        <taxon>Pseudomonadota</taxon>
        <taxon>Gammaproteobacteria</taxon>
        <taxon>Oceanospirillales</taxon>
        <taxon>Oceanospirillaceae</taxon>
        <taxon>Amphritea</taxon>
    </lineage>
</organism>
<protein>
    <submittedName>
        <fullName evidence="6">LysR family transcriptional regulator</fullName>
    </submittedName>
</protein>
<dbReference type="Pfam" id="PF00126">
    <property type="entry name" value="HTH_1"/>
    <property type="match status" value="1"/>
</dbReference>
<dbReference type="PRINTS" id="PR00039">
    <property type="entry name" value="HTHLYSR"/>
</dbReference>
<dbReference type="InterPro" id="IPR036390">
    <property type="entry name" value="WH_DNA-bd_sf"/>
</dbReference>
<evidence type="ECO:0000313" key="6">
    <source>
        <dbReference type="EMBL" id="RTE67587.1"/>
    </source>
</evidence>
<evidence type="ECO:0000256" key="2">
    <source>
        <dbReference type="ARBA" id="ARBA00023015"/>
    </source>
</evidence>